<proteinExistence type="predicted"/>
<dbReference type="EMBL" id="JACHIP010000003">
    <property type="protein sequence ID" value="MBB5057925.1"/>
    <property type="molecule type" value="Genomic_DNA"/>
</dbReference>
<protein>
    <submittedName>
        <fullName evidence="2">Mannose-6-phosphate isomerase-like protein (Cupin superfamily)</fullName>
    </submittedName>
</protein>
<dbReference type="SUPFAM" id="SSF51182">
    <property type="entry name" value="RmlC-like cupins"/>
    <property type="match status" value="1"/>
</dbReference>
<name>A0A7W7ZDI5_9BACT</name>
<gene>
    <name evidence="2" type="ORF">HDF16_002631</name>
</gene>
<sequence>MRVIPIFIAAMMIPSCLAQTVNKTEVFPDKDVSARLMEMVKESKKAGSSGATLGGNTSPIIKLSVRTTNGGAEIHGRFDDILVVTGGKATLITGGTVANAHTDKDDETKGTSVENGKTQTISKGDIVHIPAGTPHQLIIAPGEVFQTIVIKAEAAH</sequence>
<reference evidence="2 3" key="1">
    <citation type="submission" date="2020-08" db="EMBL/GenBank/DDBJ databases">
        <title>Genomic Encyclopedia of Type Strains, Phase IV (KMG-V): Genome sequencing to study the core and pangenomes of soil and plant-associated prokaryotes.</title>
        <authorList>
            <person name="Whitman W."/>
        </authorList>
    </citation>
    <scope>NUCLEOTIDE SEQUENCE [LARGE SCALE GENOMIC DNA]</scope>
    <source>
        <strain evidence="2 3">M8UP14</strain>
    </source>
</reference>
<feature type="signal peptide" evidence="1">
    <location>
        <begin position="1"/>
        <end position="18"/>
    </location>
</feature>
<comment type="caution">
    <text evidence="2">The sequence shown here is derived from an EMBL/GenBank/DDBJ whole genome shotgun (WGS) entry which is preliminary data.</text>
</comment>
<evidence type="ECO:0000313" key="2">
    <source>
        <dbReference type="EMBL" id="MBB5057925.1"/>
    </source>
</evidence>
<organism evidence="2 3">
    <name type="scientific">Granulicella aggregans</name>
    <dbReference type="NCBI Taxonomy" id="474949"/>
    <lineage>
        <taxon>Bacteria</taxon>
        <taxon>Pseudomonadati</taxon>
        <taxon>Acidobacteriota</taxon>
        <taxon>Terriglobia</taxon>
        <taxon>Terriglobales</taxon>
        <taxon>Acidobacteriaceae</taxon>
        <taxon>Granulicella</taxon>
    </lineage>
</organism>
<dbReference type="Gene3D" id="2.60.120.10">
    <property type="entry name" value="Jelly Rolls"/>
    <property type="match status" value="1"/>
</dbReference>
<accession>A0A7W7ZDI5</accession>
<evidence type="ECO:0000256" key="1">
    <source>
        <dbReference type="SAM" id="SignalP"/>
    </source>
</evidence>
<dbReference type="AlphaFoldDB" id="A0A7W7ZDI5"/>
<feature type="chain" id="PRO_5031573078" evidence="1">
    <location>
        <begin position="19"/>
        <end position="156"/>
    </location>
</feature>
<keyword evidence="3" id="KW-1185">Reference proteome</keyword>
<dbReference type="RefSeq" id="WP_184217103.1">
    <property type="nucleotide sequence ID" value="NZ_JACHIP010000003.1"/>
</dbReference>
<keyword evidence="2" id="KW-0413">Isomerase</keyword>
<keyword evidence="1" id="KW-0732">Signal</keyword>
<dbReference type="Proteomes" id="UP000540989">
    <property type="component" value="Unassembled WGS sequence"/>
</dbReference>
<dbReference type="GO" id="GO:0016853">
    <property type="term" value="F:isomerase activity"/>
    <property type="evidence" value="ECO:0007669"/>
    <property type="project" value="UniProtKB-KW"/>
</dbReference>
<dbReference type="InterPro" id="IPR014710">
    <property type="entry name" value="RmlC-like_jellyroll"/>
</dbReference>
<evidence type="ECO:0000313" key="3">
    <source>
        <dbReference type="Proteomes" id="UP000540989"/>
    </source>
</evidence>
<dbReference type="InterPro" id="IPR011051">
    <property type="entry name" value="RmlC_Cupin_sf"/>
</dbReference>